<dbReference type="PANTHER" id="PTHR30055">
    <property type="entry name" value="HTH-TYPE TRANSCRIPTIONAL REGULATOR RUTR"/>
    <property type="match status" value="1"/>
</dbReference>
<dbReference type="STRING" id="108003.B1C78_10825"/>
<evidence type="ECO:0000256" key="4">
    <source>
        <dbReference type="PROSITE-ProRule" id="PRU00335"/>
    </source>
</evidence>
<evidence type="ECO:0000256" key="3">
    <source>
        <dbReference type="ARBA" id="ARBA00023163"/>
    </source>
</evidence>
<keyword evidence="1" id="KW-0805">Transcription regulation</keyword>
<gene>
    <name evidence="6" type="ORF">B1C78_10825</name>
</gene>
<dbReference type="InterPro" id="IPR050109">
    <property type="entry name" value="HTH-type_TetR-like_transc_reg"/>
</dbReference>
<dbReference type="Gene3D" id="1.10.10.60">
    <property type="entry name" value="Homeodomain-like"/>
    <property type="match status" value="1"/>
</dbReference>
<sequence length="248" mass="27702">MGTRERKQKEFSLREALFLEAAEAMVSEEGFLHLQMARLAEACDYATGTLYQHFSSKEDLLLALANRRMEAFVDIFRKVGAWQGGTPRERMFAIAVGDLDFSRHHPEHAKLTQYVHAEAVWENTSPERREQAMCCTGPVGEVVAGIVQEAIDRGDLDAQGLSPLELACGPWSVCEGMRALSHVQGLFESLNIRSPERLFFRQVQVHLNGLNWAPLADPADHAATDALVARVRREVFDVSGPDAREVRS</sequence>
<protein>
    <submittedName>
        <fullName evidence="6">TetR family transcriptional regulator</fullName>
    </submittedName>
</protein>
<dbReference type="AlphaFoldDB" id="A0A1V3NFI1"/>
<dbReference type="PROSITE" id="PS50977">
    <property type="entry name" value="HTH_TETR_2"/>
    <property type="match status" value="1"/>
</dbReference>
<evidence type="ECO:0000313" key="7">
    <source>
        <dbReference type="Proteomes" id="UP000189462"/>
    </source>
</evidence>
<evidence type="ECO:0000313" key="6">
    <source>
        <dbReference type="EMBL" id="OOG23612.1"/>
    </source>
</evidence>
<dbReference type="PANTHER" id="PTHR30055:SF234">
    <property type="entry name" value="HTH-TYPE TRANSCRIPTIONAL REGULATOR BETI"/>
    <property type="match status" value="1"/>
</dbReference>
<dbReference type="SUPFAM" id="SSF46689">
    <property type="entry name" value="Homeodomain-like"/>
    <property type="match status" value="1"/>
</dbReference>
<keyword evidence="3" id="KW-0804">Transcription</keyword>
<dbReference type="Gene3D" id="1.10.357.10">
    <property type="entry name" value="Tetracycline Repressor, domain 2"/>
    <property type="match status" value="1"/>
</dbReference>
<dbReference type="OrthoDB" id="63332at2"/>
<dbReference type="RefSeq" id="WP_077279169.1">
    <property type="nucleotide sequence ID" value="NZ_MVBK01000060.1"/>
</dbReference>
<dbReference type="SUPFAM" id="SSF48498">
    <property type="entry name" value="Tetracyclin repressor-like, C-terminal domain"/>
    <property type="match status" value="1"/>
</dbReference>
<dbReference type="EMBL" id="MVBK01000060">
    <property type="protein sequence ID" value="OOG23612.1"/>
    <property type="molecule type" value="Genomic_DNA"/>
</dbReference>
<feature type="domain" description="HTH tetR-type" evidence="5">
    <location>
        <begin position="12"/>
        <end position="72"/>
    </location>
</feature>
<proteinExistence type="predicted"/>
<name>A0A1V3NFI1_9GAMM</name>
<keyword evidence="2 4" id="KW-0238">DNA-binding</keyword>
<accession>A0A1V3NFI1</accession>
<evidence type="ECO:0000256" key="2">
    <source>
        <dbReference type="ARBA" id="ARBA00023125"/>
    </source>
</evidence>
<dbReference type="InterPro" id="IPR036271">
    <property type="entry name" value="Tet_transcr_reg_TetR-rel_C_sf"/>
</dbReference>
<organism evidence="6 7">
    <name type="scientific">Thioalkalivibrio denitrificans</name>
    <dbReference type="NCBI Taxonomy" id="108003"/>
    <lineage>
        <taxon>Bacteria</taxon>
        <taxon>Pseudomonadati</taxon>
        <taxon>Pseudomonadota</taxon>
        <taxon>Gammaproteobacteria</taxon>
        <taxon>Chromatiales</taxon>
        <taxon>Ectothiorhodospiraceae</taxon>
        <taxon>Thioalkalivibrio</taxon>
    </lineage>
</organism>
<dbReference type="Proteomes" id="UP000189462">
    <property type="component" value="Unassembled WGS sequence"/>
</dbReference>
<reference evidence="6 7" key="1">
    <citation type="submission" date="2017-02" db="EMBL/GenBank/DDBJ databases">
        <title>Genomic diversity within the haloalkaliphilic genus Thioalkalivibrio.</title>
        <authorList>
            <person name="Ahn A.-C."/>
            <person name="Meier-Kolthoff J."/>
            <person name="Overmars L."/>
            <person name="Richter M."/>
            <person name="Woyke T."/>
            <person name="Sorokin D.Y."/>
            <person name="Muyzer G."/>
        </authorList>
    </citation>
    <scope>NUCLEOTIDE SEQUENCE [LARGE SCALE GENOMIC DNA]</scope>
    <source>
        <strain evidence="6 7">ALJD</strain>
    </source>
</reference>
<dbReference type="GO" id="GO:0000976">
    <property type="term" value="F:transcription cis-regulatory region binding"/>
    <property type="evidence" value="ECO:0007669"/>
    <property type="project" value="TreeGrafter"/>
</dbReference>
<dbReference type="PRINTS" id="PR00455">
    <property type="entry name" value="HTHTETR"/>
</dbReference>
<evidence type="ECO:0000256" key="1">
    <source>
        <dbReference type="ARBA" id="ARBA00023015"/>
    </source>
</evidence>
<keyword evidence="7" id="KW-1185">Reference proteome</keyword>
<dbReference type="GO" id="GO:0003700">
    <property type="term" value="F:DNA-binding transcription factor activity"/>
    <property type="evidence" value="ECO:0007669"/>
    <property type="project" value="TreeGrafter"/>
</dbReference>
<dbReference type="InterPro" id="IPR001647">
    <property type="entry name" value="HTH_TetR"/>
</dbReference>
<dbReference type="InterPro" id="IPR009057">
    <property type="entry name" value="Homeodomain-like_sf"/>
</dbReference>
<dbReference type="Pfam" id="PF00440">
    <property type="entry name" value="TetR_N"/>
    <property type="match status" value="1"/>
</dbReference>
<evidence type="ECO:0000259" key="5">
    <source>
        <dbReference type="PROSITE" id="PS50977"/>
    </source>
</evidence>
<feature type="DNA-binding region" description="H-T-H motif" evidence="4">
    <location>
        <begin position="35"/>
        <end position="54"/>
    </location>
</feature>
<comment type="caution">
    <text evidence="6">The sequence shown here is derived from an EMBL/GenBank/DDBJ whole genome shotgun (WGS) entry which is preliminary data.</text>
</comment>